<feature type="compositionally biased region" description="Basic and acidic residues" evidence="4">
    <location>
        <begin position="853"/>
        <end position="868"/>
    </location>
</feature>
<evidence type="ECO:0000313" key="6">
    <source>
        <dbReference type="EMBL" id="KAJ6635945.1"/>
    </source>
</evidence>
<feature type="region of interest" description="Disordered" evidence="4">
    <location>
        <begin position="566"/>
        <end position="685"/>
    </location>
</feature>
<dbReference type="EMBL" id="WJQU01000004">
    <property type="protein sequence ID" value="KAJ6635945.1"/>
    <property type="molecule type" value="Genomic_DNA"/>
</dbReference>
<keyword evidence="3" id="KW-0206">Cytoskeleton</keyword>
<evidence type="ECO:0000256" key="1">
    <source>
        <dbReference type="ARBA" id="ARBA00004300"/>
    </source>
</evidence>
<feature type="domain" description="ALMS motif" evidence="5">
    <location>
        <begin position="1024"/>
        <end position="1148"/>
    </location>
</feature>
<dbReference type="OrthoDB" id="2448405at2759"/>
<name>A0A9Q0MQ35_9DIPT</name>
<accession>A0A9Q0MQ35</accession>
<dbReference type="InterPro" id="IPR029299">
    <property type="entry name" value="ALMS_motif"/>
</dbReference>
<feature type="region of interest" description="Disordered" evidence="4">
    <location>
        <begin position="89"/>
        <end position="128"/>
    </location>
</feature>
<comment type="subcellular location">
    <subcellularLocation>
        <location evidence="1">Cytoplasm</location>
        <location evidence="1">Cytoskeleton</location>
        <location evidence="1">Microtubule organizing center</location>
        <location evidence="1">Centrosome</location>
    </subcellularLocation>
</comment>
<feature type="compositionally biased region" description="Low complexity" evidence="4">
    <location>
        <begin position="594"/>
        <end position="631"/>
    </location>
</feature>
<feature type="compositionally biased region" description="Low complexity" evidence="4">
    <location>
        <begin position="569"/>
        <end position="579"/>
    </location>
</feature>
<evidence type="ECO:0000313" key="7">
    <source>
        <dbReference type="Proteomes" id="UP001151699"/>
    </source>
</evidence>
<feature type="compositionally biased region" description="Polar residues" evidence="4">
    <location>
        <begin position="97"/>
        <end position="109"/>
    </location>
</feature>
<dbReference type="Proteomes" id="UP001151699">
    <property type="component" value="Chromosome C"/>
</dbReference>
<gene>
    <name evidence="6" type="primary">Alms1a</name>
    <name evidence="6" type="ORF">Bhyg_14531</name>
</gene>
<feature type="region of interest" description="Disordered" evidence="4">
    <location>
        <begin position="981"/>
        <end position="1011"/>
    </location>
</feature>
<proteinExistence type="predicted"/>
<feature type="compositionally biased region" description="Basic and acidic residues" evidence="4">
    <location>
        <begin position="981"/>
        <end position="993"/>
    </location>
</feature>
<protein>
    <submittedName>
        <fullName evidence="6">Alstrom syndrome protein 1 like a</fullName>
    </submittedName>
</protein>
<comment type="caution">
    <text evidence="6">The sequence shown here is derived from an EMBL/GenBank/DDBJ whole genome shotgun (WGS) entry which is preliminary data.</text>
</comment>
<feature type="compositionally biased region" description="Basic and acidic residues" evidence="4">
    <location>
        <begin position="649"/>
        <end position="668"/>
    </location>
</feature>
<keyword evidence="7" id="KW-1185">Reference proteome</keyword>
<feature type="region of interest" description="Disordered" evidence="4">
    <location>
        <begin position="853"/>
        <end position="874"/>
    </location>
</feature>
<dbReference type="GO" id="GO:0005813">
    <property type="term" value="C:centrosome"/>
    <property type="evidence" value="ECO:0007669"/>
    <property type="project" value="UniProtKB-SubCell"/>
</dbReference>
<organism evidence="6 7">
    <name type="scientific">Pseudolycoriella hygida</name>
    <dbReference type="NCBI Taxonomy" id="35572"/>
    <lineage>
        <taxon>Eukaryota</taxon>
        <taxon>Metazoa</taxon>
        <taxon>Ecdysozoa</taxon>
        <taxon>Arthropoda</taxon>
        <taxon>Hexapoda</taxon>
        <taxon>Insecta</taxon>
        <taxon>Pterygota</taxon>
        <taxon>Neoptera</taxon>
        <taxon>Endopterygota</taxon>
        <taxon>Diptera</taxon>
        <taxon>Nematocera</taxon>
        <taxon>Sciaroidea</taxon>
        <taxon>Sciaridae</taxon>
        <taxon>Pseudolycoriella</taxon>
    </lineage>
</organism>
<evidence type="ECO:0000256" key="2">
    <source>
        <dbReference type="ARBA" id="ARBA00022490"/>
    </source>
</evidence>
<evidence type="ECO:0000256" key="4">
    <source>
        <dbReference type="SAM" id="MobiDB-lite"/>
    </source>
</evidence>
<dbReference type="Pfam" id="PF15309">
    <property type="entry name" value="ALMS_motif"/>
    <property type="match status" value="1"/>
</dbReference>
<dbReference type="AlphaFoldDB" id="A0A9Q0MQ35"/>
<reference evidence="6" key="1">
    <citation type="submission" date="2022-07" db="EMBL/GenBank/DDBJ databases">
        <authorList>
            <person name="Trinca V."/>
            <person name="Uliana J.V.C."/>
            <person name="Torres T.T."/>
            <person name="Ward R.J."/>
            <person name="Monesi N."/>
        </authorList>
    </citation>
    <scope>NUCLEOTIDE SEQUENCE</scope>
    <source>
        <strain evidence="6">HSMRA1968</strain>
        <tissue evidence="6">Whole embryos</tissue>
    </source>
</reference>
<sequence>MASYNKATFANIDPKCSKRSAQIPSALSSTILDYYNKYGRNRDLEKYLRFRNRSSSGSSSIQLSPSDECRIGKSLENINLLESSLVPEEIQQKSKSSDSLNKSGHSNAEGTLENPDKQIKLTSKRSAKSKKKYNINMDTCIEITLPQQLTNEQKLLTHPTIQHDFSQQKIEFDCSETQTDRIEFPKTPNQSELEGIDVPARPSSVASSAASVSNKQRLEWDSMADVGYYKSNETNRLTNLTEFERQALQKFFASHGVSFGDEMVVFASKSKLSSSVPELTRQAEKARIREKWEDAFRKILEEKYAKRNGKGKDCKRVWQSALTKFREKYGTHFNPESDLCITEPAVHSTPIGSDALKGAIPKMRTQVSDATIQTEDVSERTEKVEKACQTSRITNSSKECQVNDTSSDAFSALDFQGISSENSKESEKSTDFKEGLTSAASFEFVPPKLLAGRDKENIPPSKKEMNLISQAMQIVSDEDKENVPPKVPDNNEIFENVVLTTPKNATTDSSGTDELFGVISSLENDIAKGVEVLCSLANSKKLSENKKKQIVRKIIKRITNVKYKDSTASSESVVSSSSSDSEKSKSVVRNSPAKSNISGISKLSGSSSSCSSSHNVMSSSSVKVKSPLKQSGPKENSIQDWLKPITNSEVEHERKKSKEIIEVNESKSEQPPTKGSIHTVGSLGSQSSECDSNILKFVEKQRQSQLEWIDKEICHLKNLKEYLKKKREADIMKDIIDLQTNRKDSHSADSAKESDVIYENVCTSETTEGKTHKKLDEREASLSNFQESKNGTSNASSSIEWDSHINMKQFVRNRKKLQTPNDDIVSYAHAKEQEFIGKYEGIRSRPIYTKPYSSEHSDHYSEPHDNVRKASSKKNTNHAYTSITGSDGFLSSNSVSIAVANSTSNTTTHQYDTRASVAIQTSGSLTRTAPIFKTKCHSCNCRTDCDCRTTNRQTIRVKCETNDKQLQVIPKPISFDINFDKNETKATNGDRMKSGMQHSESSSTSSKENKKTEKNVFGNFGGCTKLSLQDHLISARPEFVSQADERRKCLMELHRLRVRRNEQRNRLFLLSTNHSLRNHIQKLNPSPVAGKRIFTTKAFKQQTRNRYNKLPEIISKAENERKNRIKRSNRIVRDVFNKNLQSRVLKGQTDLSNSVFVAAI</sequence>
<evidence type="ECO:0000256" key="3">
    <source>
        <dbReference type="ARBA" id="ARBA00023212"/>
    </source>
</evidence>
<evidence type="ECO:0000259" key="5">
    <source>
        <dbReference type="Pfam" id="PF15309"/>
    </source>
</evidence>
<keyword evidence="2" id="KW-0963">Cytoplasm</keyword>